<dbReference type="AlphaFoldDB" id="A0A2T9IWE5"/>
<comment type="caution">
    <text evidence="2">The sequence shown here is derived from an EMBL/GenBank/DDBJ whole genome shotgun (WGS) entry which is preliminary data.</text>
</comment>
<evidence type="ECO:0000313" key="3">
    <source>
        <dbReference type="Proteomes" id="UP000244913"/>
    </source>
</evidence>
<dbReference type="Proteomes" id="UP000244913">
    <property type="component" value="Unassembled WGS sequence"/>
</dbReference>
<evidence type="ECO:0000256" key="1">
    <source>
        <dbReference type="SAM" id="Phobius"/>
    </source>
</evidence>
<name>A0A2T9IWE5_9CAUL</name>
<feature type="transmembrane region" description="Helical" evidence="1">
    <location>
        <begin position="35"/>
        <end position="51"/>
    </location>
</feature>
<accession>A0A2T9IWE5</accession>
<sequence>MSLYAIASFALLGALGFFAFNIFKPTIVVFRSRIAAVLGLLASLTFGLVWVDSLRTPDDDARLAAIDAKGRGTWDDVQAKPETYLTLDEKYHGNGGALSFSGTISNSSAYAIKNVKLKCRVISETDSVLWKGEKTVFKVVPANGSVRFGPLSLTHLDEQAGGVGCRIVDATIAQGES</sequence>
<keyword evidence="1" id="KW-0472">Membrane</keyword>
<keyword evidence="3" id="KW-1185">Reference proteome</keyword>
<keyword evidence="1" id="KW-0812">Transmembrane</keyword>
<feature type="transmembrane region" description="Helical" evidence="1">
    <location>
        <begin position="6"/>
        <end position="23"/>
    </location>
</feature>
<reference evidence="2 3" key="1">
    <citation type="submission" date="2018-04" db="EMBL/GenBank/DDBJ databases">
        <title>The genome sequence of Caulobacter sp. 736.</title>
        <authorList>
            <person name="Gao J."/>
            <person name="Sun J."/>
        </authorList>
    </citation>
    <scope>NUCLEOTIDE SEQUENCE [LARGE SCALE GENOMIC DNA]</scope>
    <source>
        <strain evidence="2 3">736</strain>
    </source>
</reference>
<keyword evidence="1" id="KW-1133">Transmembrane helix</keyword>
<protein>
    <submittedName>
        <fullName evidence="2">Uncharacterized protein</fullName>
    </submittedName>
</protein>
<proteinExistence type="predicted"/>
<organism evidence="2 3">
    <name type="scientific">Caulobacter radicis</name>
    <dbReference type="NCBI Taxonomy" id="2172650"/>
    <lineage>
        <taxon>Bacteria</taxon>
        <taxon>Pseudomonadati</taxon>
        <taxon>Pseudomonadota</taxon>
        <taxon>Alphaproteobacteria</taxon>
        <taxon>Caulobacterales</taxon>
        <taxon>Caulobacteraceae</taxon>
        <taxon>Caulobacter</taxon>
    </lineage>
</organism>
<gene>
    <name evidence="2" type="ORF">DDF65_23835</name>
</gene>
<evidence type="ECO:0000313" key="2">
    <source>
        <dbReference type="EMBL" id="PVM71273.1"/>
    </source>
</evidence>
<dbReference type="EMBL" id="QDKP01000066">
    <property type="protein sequence ID" value="PVM71273.1"/>
    <property type="molecule type" value="Genomic_DNA"/>
</dbReference>